<keyword evidence="2" id="KW-1185">Reference proteome</keyword>
<proteinExistence type="predicted"/>
<dbReference type="STRING" id="397948.Cmaq_1627"/>
<dbReference type="AlphaFoldDB" id="A8M9X9"/>
<dbReference type="HOGENOM" id="CLU_3147787_0_0_2"/>
<gene>
    <name evidence="1" type="ordered locus">Cmaq_1627</name>
</gene>
<evidence type="ECO:0000313" key="1">
    <source>
        <dbReference type="EMBL" id="ABW02450.1"/>
    </source>
</evidence>
<accession>A8M9X9</accession>
<dbReference type="EMBL" id="CP000852">
    <property type="protein sequence ID" value="ABW02450.1"/>
    <property type="molecule type" value="Genomic_DNA"/>
</dbReference>
<protein>
    <submittedName>
        <fullName evidence="1">Uncharacterized protein</fullName>
    </submittedName>
</protein>
<dbReference type="Proteomes" id="UP000001137">
    <property type="component" value="Chromosome"/>
</dbReference>
<organism evidence="1 2">
    <name type="scientific">Caldivirga maquilingensis (strain ATCC 700844 / DSM 13496 / JCM 10307 / IC-167)</name>
    <dbReference type="NCBI Taxonomy" id="397948"/>
    <lineage>
        <taxon>Archaea</taxon>
        <taxon>Thermoproteota</taxon>
        <taxon>Thermoprotei</taxon>
        <taxon>Thermoproteales</taxon>
        <taxon>Thermoproteaceae</taxon>
        <taxon>Caldivirga</taxon>
    </lineage>
</organism>
<sequence length="48" mass="5686">MVSAVRLSLLKLLLLHNYHKDTVLQPVFTNDNYITEILLTKPQWTQYL</sequence>
<reference evidence="1 2" key="1">
    <citation type="submission" date="2007-10" db="EMBL/GenBank/DDBJ databases">
        <title>Complete sequence of Caldivirga maquilingensis IC-167.</title>
        <authorList>
            <consortium name="US DOE Joint Genome Institute"/>
            <person name="Copeland A."/>
            <person name="Lucas S."/>
            <person name="Lapidus A."/>
            <person name="Barry K."/>
            <person name="Glavina del Rio T."/>
            <person name="Dalin E."/>
            <person name="Tice H."/>
            <person name="Pitluck S."/>
            <person name="Saunders E."/>
            <person name="Brettin T."/>
            <person name="Bruce D."/>
            <person name="Detter J.C."/>
            <person name="Han C."/>
            <person name="Schmutz J."/>
            <person name="Larimer F."/>
            <person name="Land M."/>
            <person name="Hauser L."/>
            <person name="Kyrpides N."/>
            <person name="Ivanova N."/>
            <person name="Biddle J.F."/>
            <person name="Zhang Z."/>
            <person name="Fitz-Gibbon S.T."/>
            <person name="Lowe T.M."/>
            <person name="Saltikov C."/>
            <person name="House C.H."/>
            <person name="Richardson P."/>
        </authorList>
    </citation>
    <scope>NUCLEOTIDE SEQUENCE [LARGE SCALE GENOMIC DNA]</scope>
    <source>
        <strain evidence="2">ATCC 700844 / DSM 13496 / JCM 10307 / IC-167</strain>
    </source>
</reference>
<dbReference type="KEGG" id="cma:Cmaq_1627"/>
<name>A8M9X9_CALMQ</name>
<evidence type="ECO:0000313" key="2">
    <source>
        <dbReference type="Proteomes" id="UP000001137"/>
    </source>
</evidence>